<evidence type="ECO:0000256" key="1">
    <source>
        <dbReference type="ARBA" id="ARBA00023125"/>
    </source>
</evidence>
<dbReference type="PANTHER" id="PTHR36924:SF1">
    <property type="entry name" value="ANTITOXIN HIGA-1"/>
    <property type="match status" value="1"/>
</dbReference>
<evidence type="ECO:0000259" key="2">
    <source>
        <dbReference type="SMART" id="SM00530"/>
    </source>
</evidence>
<name>A0ABS7X8D0_9GAMM</name>
<dbReference type="InterPro" id="IPR001387">
    <property type="entry name" value="Cro/C1-type_HTH"/>
</dbReference>
<dbReference type="CDD" id="cd00093">
    <property type="entry name" value="HTH_XRE"/>
    <property type="match status" value="1"/>
</dbReference>
<accession>A0ABS7X8D0</accession>
<dbReference type="SMART" id="SM00530">
    <property type="entry name" value="HTH_XRE"/>
    <property type="match status" value="1"/>
</dbReference>
<keyword evidence="1" id="KW-0238">DNA-binding</keyword>
<comment type="caution">
    <text evidence="3">The sequence shown here is derived from an EMBL/GenBank/DDBJ whole genome shotgun (WGS) entry which is preliminary data.</text>
</comment>
<feature type="domain" description="HTH cro/C1-type" evidence="2">
    <location>
        <begin position="14"/>
        <end position="70"/>
    </location>
</feature>
<dbReference type="InterPro" id="IPR013430">
    <property type="entry name" value="Toxin_antidote_HigA"/>
</dbReference>
<proteinExistence type="predicted"/>
<dbReference type="SUPFAM" id="SSF47413">
    <property type="entry name" value="lambda repressor-like DNA-binding domains"/>
    <property type="match status" value="1"/>
</dbReference>
<keyword evidence="4" id="KW-1185">Reference proteome</keyword>
<organism evidence="3 4">
    <name type="scientific">Rheinheimera maricola</name>
    <dbReference type="NCBI Taxonomy" id="2793282"/>
    <lineage>
        <taxon>Bacteria</taxon>
        <taxon>Pseudomonadati</taxon>
        <taxon>Pseudomonadota</taxon>
        <taxon>Gammaproteobacteria</taxon>
        <taxon>Chromatiales</taxon>
        <taxon>Chromatiaceae</taxon>
        <taxon>Rheinheimera</taxon>
    </lineage>
</organism>
<dbReference type="PANTHER" id="PTHR36924">
    <property type="entry name" value="ANTITOXIN HIGA-1"/>
    <property type="match status" value="1"/>
</dbReference>
<dbReference type="Proteomes" id="UP000663814">
    <property type="component" value="Unassembled WGS sequence"/>
</dbReference>
<dbReference type="Gene3D" id="1.10.260.40">
    <property type="entry name" value="lambda repressor-like DNA-binding domains"/>
    <property type="match status" value="1"/>
</dbReference>
<evidence type="ECO:0000313" key="3">
    <source>
        <dbReference type="EMBL" id="MBZ9611420.1"/>
    </source>
</evidence>
<sequence>MEKMTRCPTHPGLIFRLQILEEHGISVTKAAKALGVSRTTMSNFCHGHIPCSADLAQRIALATDSNAGLWITLQANYDAWQAEHGEQPVVEKLILNSAA</sequence>
<gene>
    <name evidence="3" type="ORF">I4W93_007400</name>
</gene>
<evidence type="ECO:0000313" key="4">
    <source>
        <dbReference type="Proteomes" id="UP000663814"/>
    </source>
</evidence>
<dbReference type="EMBL" id="JAERPS020000002">
    <property type="protein sequence ID" value="MBZ9611420.1"/>
    <property type="molecule type" value="Genomic_DNA"/>
</dbReference>
<dbReference type="Pfam" id="PF01381">
    <property type="entry name" value="HTH_3"/>
    <property type="match status" value="1"/>
</dbReference>
<dbReference type="RefSeq" id="WP_205309594.1">
    <property type="nucleotide sequence ID" value="NZ_JAERPS020000002.1"/>
</dbReference>
<protein>
    <submittedName>
        <fullName evidence="3">HigA family addiction module antidote protein</fullName>
    </submittedName>
</protein>
<dbReference type="NCBIfam" id="TIGR02607">
    <property type="entry name" value="antidote_HigA"/>
    <property type="match status" value="1"/>
</dbReference>
<dbReference type="InterPro" id="IPR010982">
    <property type="entry name" value="Lambda_DNA-bd_dom_sf"/>
</dbReference>
<reference evidence="3 4" key="1">
    <citation type="submission" date="2021-08" db="EMBL/GenBank/DDBJ databases">
        <title>Rheinheimera aquimaris sp. nov., isolated from seawater of the East Sea in Korea.</title>
        <authorList>
            <person name="Kim K.H."/>
            <person name="Wenting R."/>
            <person name="Kim K.R."/>
            <person name="Jeon C.O."/>
        </authorList>
    </citation>
    <scope>NUCLEOTIDE SEQUENCE [LARGE SCALE GENOMIC DNA]</scope>
    <source>
        <strain evidence="3 4">MA-13</strain>
    </source>
</reference>